<organism evidence="1 2">
    <name type="scientific">Agromyces humatus</name>
    <dbReference type="NCBI Taxonomy" id="279573"/>
    <lineage>
        <taxon>Bacteria</taxon>
        <taxon>Bacillati</taxon>
        <taxon>Actinomycetota</taxon>
        <taxon>Actinomycetes</taxon>
        <taxon>Micrococcales</taxon>
        <taxon>Microbacteriaceae</taxon>
        <taxon>Agromyces</taxon>
    </lineage>
</organism>
<evidence type="ECO:0000313" key="2">
    <source>
        <dbReference type="Proteomes" id="UP001500506"/>
    </source>
</evidence>
<dbReference type="EMBL" id="BAAANH010000008">
    <property type="protein sequence ID" value="GAA1769855.1"/>
    <property type="molecule type" value="Genomic_DNA"/>
</dbReference>
<evidence type="ECO:0008006" key="3">
    <source>
        <dbReference type="Google" id="ProtNLM"/>
    </source>
</evidence>
<protein>
    <recommendedName>
        <fullName evidence="3">Lipoprotein</fullName>
    </recommendedName>
</protein>
<proteinExistence type="predicted"/>
<keyword evidence="2" id="KW-1185">Reference proteome</keyword>
<sequence length="122" mass="12460">MEFALVAAAAALAATLAGCTAPDCRDETSTSITVHTIKPGAVSVQCWSGCIEGGRELAPPTTDGEWTAELDVDQPTSITLAVRGASGGLLFAERFRLEWSGCPATPSPDVLELLQPEGGSGG</sequence>
<dbReference type="Proteomes" id="UP001500506">
    <property type="component" value="Unassembled WGS sequence"/>
</dbReference>
<gene>
    <name evidence="1" type="ORF">GCM10009747_33790</name>
</gene>
<comment type="caution">
    <text evidence="1">The sequence shown here is derived from an EMBL/GenBank/DDBJ whole genome shotgun (WGS) entry which is preliminary data.</text>
</comment>
<name>A0ABP4X4Z8_9MICO</name>
<accession>A0ABP4X4Z8</accession>
<evidence type="ECO:0000313" key="1">
    <source>
        <dbReference type="EMBL" id="GAA1769855.1"/>
    </source>
</evidence>
<reference evidence="2" key="1">
    <citation type="journal article" date="2019" name="Int. J. Syst. Evol. Microbiol.">
        <title>The Global Catalogue of Microorganisms (GCM) 10K type strain sequencing project: providing services to taxonomists for standard genome sequencing and annotation.</title>
        <authorList>
            <consortium name="The Broad Institute Genomics Platform"/>
            <consortium name="The Broad Institute Genome Sequencing Center for Infectious Disease"/>
            <person name="Wu L."/>
            <person name="Ma J."/>
        </authorList>
    </citation>
    <scope>NUCLEOTIDE SEQUENCE [LARGE SCALE GENOMIC DNA]</scope>
    <source>
        <strain evidence="2">JCM 14319</strain>
    </source>
</reference>